<dbReference type="Proteomes" id="UP000219327">
    <property type="component" value="Unassembled WGS sequence"/>
</dbReference>
<evidence type="ECO:0000313" key="4">
    <source>
        <dbReference type="EMBL" id="PDH37162.1"/>
    </source>
</evidence>
<dbReference type="CDD" id="cd06558">
    <property type="entry name" value="crotonase-like"/>
    <property type="match status" value="1"/>
</dbReference>
<dbReference type="InterPro" id="IPR029045">
    <property type="entry name" value="ClpP/crotonase-like_dom_sf"/>
</dbReference>
<dbReference type="InterPro" id="IPR001753">
    <property type="entry name" value="Enoyl-CoA_hydra/iso"/>
</dbReference>
<keyword evidence="2" id="KW-0576">Peroxisome</keyword>
<keyword evidence="3" id="KW-0413">Isomerase</keyword>
<dbReference type="GO" id="GO:0004165">
    <property type="term" value="F:delta(3)-delta(2)-enoyl-CoA isomerase activity"/>
    <property type="evidence" value="ECO:0007669"/>
    <property type="project" value="UniProtKB-ARBA"/>
</dbReference>
<protein>
    <submittedName>
        <fullName evidence="4">Crotonase</fullName>
    </submittedName>
</protein>
<dbReference type="EMBL" id="NTKD01000052">
    <property type="protein sequence ID" value="PDH37162.1"/>
    <property type="molecule type" value="Genomic_DNA"/>
</dbReference>
<accession>A0A2A5WL47</accession>
<proteinExistence type="predicted"/>
<dbReference type="SUPFAM" id="SSF52096">
    <property type="entry name" value="ClpP/crotonase"/>
    <property type="match status" value="1"/>
</dbReference>
<comment type="subcellular location">
    <subcellularLocation>
        <location evidence="1">Peroxisome</location>
    </subcellularLocation>
</comment>
<gene>
    <name evidence="4" type="ORF">CNE99_08525</name>
</gene>
<dbReference type="InterPro" id="IPR051053">
    <property type="entry name" value="ECH/Chromodomain_protein"/>
</dbReference>
<evidence type="ECO:0000256" key="1">
    <source>
        <dbReference type="ARBA" id="ARBA00004275"/>
    </source>
</evidence>
<evidence type="ECO:0000256" key="3">
    <source>
        <dbReference type="ARBA" id="ARBA00023235"/>
    </source>
</evidence>
<dbReference type="Pfam" id="PF00378">
    <property type="entry name" value="ECH_1"/>
    <property type="match status" value="1"/>
</dbReference>
<name>A0A2A5WL47_9GAMM</name>
<dbReference type="PANTHER" id="PTHR43684:SF1">
    <property type="entry name" value="ENOYL-COA DELTA ISOMERASE 2"/>
    <property type="match status" value="1"/>
</dbReference>
<comment type="caution">
    <text evidence="4">The sequence shown here is derived from an EMBL/GenBank/DDBJ whole genome shotgun (WGS) entry which is preliminary data.</text>
</comment>
<organism evidence="4 5">
    <name type="scientific">OM182 bacterium MED-G24</name>
    <dbReference type="NCBI Taxonomy" id="1986255"/>
    <lineage>
        <taxon>Bacteria</taxon>
        <taxon>Pseudomonadati</taxon>
        <taxon>Pseudomonadota</taxon>
        <taxon>Gammaproteobacteria</taxon>
        <taxon>OMG group</taxon>
        <taxon>OM182 clade</taxon>
    </lineage>
</organism>
<evidence type="ECO:0000256" key="2">
    <source>
        <dbReference type="ARBA" id="ARBA00023140"/>
    </source>
</evidence>
<dbReference type="Gene3D" id="3.90.226.10">
    <property type="entry name" value="2-enoyl-CoA Hydratase, Chain A, domain 1"/>
    <property type="match status" value="1"/>
</dbReference>
<reference evidence="4 5" key="1">
    <citation type="submission" date="2017-08" db="EMBL/GenBank/DDBJ databases">
        <title>Fine stratification of microbial communities through a metagenomic profile of the photic zone.</title>
        <authorList>
            <person name="Haro-Moreno J.M."/>
            <person name="Lopez-Perez M."/>
            <person name="De La Torre J."/>
            <person name="Picazo A."/>
            <person name="Camacho A."/>
            <person name="Rodriguez-Valera F."/>
        </authorList>
    </citation>
    <scope>NUCLEOTIDE SEQUENCE [LARGE SCALE GENOMIC DNA]</scope>
    <source>
        <strain evidence="4">MED-G24</strain>
    </source>
</reference>
<dbReference type="PANTHER" id="PTHR43684">
    <property type="match status" value="1"/>
</dbReference>
<evidence type="ECO:0000313" key="5">
    <source>
        <dbReference type="Proteomes" id="UP000219327"/>
    </source>
</evidence>
<sequence>MTVVDRQTTDGITTVTLDRPDALNSFNNTVFDELCDTFLAAATDEQCKVLVLTGAGRAFSAGADLKAKGNDITPRHGLAGLLESIIDFPKPFIVAANGLGVGIGCTILGLADVAFAAESARFRCPFSSLGITAEASSTYTFPRLLGHQRASWILLSAEWVSSADAKDAGLVNEVFPDEGFLEAAIDKARVLAALPKDSLIQTKDLIVGPQREAMKAAVRSENAALDRLSGGPANQEAIAAFKEKRTADFSSL</sequence>
<dbReference type="AlphaFoldDB" id="A0A2A5WL47"/>